<keyword evidence="1" id="KW-0812">Transmembrane</keyword>
<reference evidence="3 4" key="1">
    <citation type="submission" date="2014-06" db="EMBL/GenBank/DDBJ databases">
        <authorList>
            <person name="Urmite Genomes Urmite Genomes"/>
        </authorList>
    </citation>
    <scope>NUCLEOTIDE SEQUENCE [LARGE SCALE GENOMIC DNA]</scope>
</reference>
<dbReference type="GO" id="GO:0016746">
    <property type="term" value="F:acyltransferase activity"/>
    <property type="evidence" value="ECO:0007669"/>
    <property type="project" value="UniProtKB-KW"/>
</dbReference>
<keyword evidence="1" id="KW-0472">Membrane</keyword>
<proteinExistence type="predicted"/>
<dbReference type="Proteomes" id="UP000044071">
    <property type="component" value="Unassembled WGS sequence"/>
</dbReference>
<dbReference type="InterPro" id="IPR002123">
    <property type="entry name" value="Plipid/glycerol_acylTrfase"/>
</dbReference>
<evidence type="ECO:0000313" key="3">
    <source>
        <dbReference type="EMBL" id="CDZ78111.1"/>
    </source>
</evidence>
<dbReference type="EMBL" id="CCSB01000003">
    <property type="protein sequence ID" value="CDZ78111.1"/>
    <property type="molecule type" value="Genomic_DNA"/>
</dbReference>
<dbReference type="OrthoDB" id="319710at2"/>
<dbReference type="PANTHER" id="PTHR10983:SF16">
    <property type="entry name" value="LYSOCARDIOLIPIN ACYLTRANSFERASE 1"/>
    <property type="match status" value="1"/>
</dbReference>
<keyword evidence="3" id="KW-0012">Acyltransferase</keyword>
<keyword evidence="1" id="KW-1133">Transmembrane helix</keyword>
<evidence type="ECO:0000256" key="1">
    <source>
        <dbReference type="SAM" id="Phobius"/>
    </source>
</evidence>
<dbReference type="CDD" id="cd07990">
    <property type="entry name" value="LPLAT_LCLAT1-like"/>
    <property type="match status" value="1"/>
</dbReference>
<dbReference type="SMART" id="SM00563">
    <property type="entry name" value="PlsC"/>
    <property type="match status" value="1"/>
</dbReference>
<protein>
    <submittedName>
        <fullName evidence="3">Putative acyltransferase YihG</fullName>
    </submittedName>
</protein>
<evidence type="ECO:0000259" key="2">
    <source>
        <dbReference type="SMART" id="SM00563"/>
    </source>
</evidence>
<keyword evidence="4" id="KW-1185">Reference proteome</keyword>
<feature type="transmembrane region" description="Helical" evidence="1">
    <location>
        <begin position="12"/>
        <end position="37"/>
    </location>
</feature>
<dbReference type="NCBIfam" id="NF010621">
    <property type="entry name" value="PRK14014.1"/>
    <property type="match status" value="1"/>
</dbReference>
<dbReference type="eggNOG" id="COG0204">
    <property type="taxonomic scope" value="Bacteria"/>
</dbReference>
<accession>A0A078KYU3</accession>
<keyword evidence="3" id="KW-0808">Transferase</keyword>
<dbReference type="STRING" id="1034943.BN59_02418"/>
<dbReference type="AlphaFoldDB" id="A0A078KYU3"/>
<dbReference type="PANTHER" id="PTHR10983">
    <property type="entry name" value="1-ACYLGLYCEROL-3-PHOSPHATE ACYLTRANSFERASE-RELATED"/>
    <property type="match status" value="1"/>
</dbReference>
<dbReference type="SUPFAM" id="SSF69593">
    <property type="entry name" value="Glycerol-3-phosphate (1)-acyltransferase"/>
    <property type="match status" value="1"/>
</dbReference>
<feature type="domain" description="Phospholipid/glycerol acyltransferase" evidence="2">
    <location>
        <begin position="90"/>
        <end position="232"/>
    </location>
</feature>
<sequence>MSHGRKNRGQIHGLLAIIALTLTTTLCFIPILFIGILKLLPNIRWQARCTQWVDVIASAWTSANNVYIDRTQQIKWEISGLESLSRKNWYLIIANHQSWLDIVILQRLFNRKIPTLKFFIKDQLKWVPLLGFSWWAMGCPFMKRYSKDYLAKNPHKKGKDLQATRKAIRLFQHTPAAVINFVEGTRYSPQKNRHQKSPYQHLLKPKAGGISFVISAMGEQFTSLLDVTIIYSNKHHSLWDFLCKRVEKIQVHIRQLPIPNQFTNSALIDDEQTQSEFRDWLNSNWLEKDKLIASTISQGKRELTS</sequence>
<organism evidence="3 4">
    <name type="scientific">Legionella massiliensis</name>
    <dbReference type="NCBI Taxonomy" id="1034943"/>
    <lineage>
        <taxon>Bacteria</taxon>
        <taxon>Pseudomonadati</taxon>
        <taxon>Pseudomonadota</taxon>
        <taxon>Gammaproteobacteria</taxon>
        <taxon>Legionellales</taxon>
        <taxon>Legionellaceae</taxon>
        <taxon>Legionella</taxon>
    </lineage>
</organism>
<dbReference type="RefSeq" id="WP_043874658.1">
    <property type="nucleotide sequence ID" value="NZ_CCVW01000003.1"/>
</dbReference>
<dbReference type="Pfam" id="PF01553">
    <property type="entry name" value="Acyltransferase"/>
    <property type="match status" value="1"/>
</dbReference>
<name>A0A078KYU3_9GAMM</name>
<gene>
    <name evidence="3" type="primary">yihG</name>
    <name evidence="3" type="ORF">BN59_02418</name>
</gene>
<evidence type="ECO:0000313" key="4">
    <source>
        <dbReference type="Proteomes" id="UP000044071"/>
    </source>
</evidence>